<dbReference type="GO" id="GO:0003677">
    <property type="term" value="F:DNA binding"/>
    <property type="evidence" value="ECO:0007669"/>
    <property type="project" value="UniProtKB-UniRule"/>
</dbReference>
<dbReference type="AlphaFoldDB" id="A0A2G6E928"/>
<dbReference type="InterPro" id="IPR009057">
    <property type="entry name" value="Homeodomain-like_sf"/>
</dbReference>
<evidence type="ECO:0000256" key="1">
    <source>
        <dbReference type="ARBA" id="ARBA00023125"/>
    </source>
</evidence>
<dbReference type="PROSITE" id="PS50977">
    <property type="entry name" value="HTH_TETR_2"/>
    <property type="match status" value="1"/>
</dbReference>
<name>A0A2G6E928_9BACT</name>
<evidence type="ECO:0000313" key="5">
    <source>
        <dbReference type="Proteomes" id="UP000229740"/>
    </source>
</evidence>
<feature type="DNA-binding region" description="H-T-H motif" evidence="2">
    <location>
        <begin position="33"/>
        <end position="52"/>
    </location>
</feature>
<dbReference type="InterPro" id="IPR050624">
    <property type="entry name" value="HTH-type_Tx_Regulator"/>
</dbReference>
<reference evidence="4 5" key="1">
    <citation type="submission" date="2017-10" db="EMBL/GenBank/DDBJ databases">
        <title>Novel microbial diversity and functional potential in the marine mammal oral microbiome.</title>
        <authorList>
            <person name="Dudek N.K."/>
            <person name="Sun C.L."/>
            <person name="Burstein D."/>
            <person name="Kantor R.S."/>
            <person name="Aliaga Goltsman D.S."/>
            <person name="Bik E.M."/>
            <person name="Thomas B.C."/>
            <person name="Banfield J.F."/>
            <person name="Relman D.A."/>
        </authorList>
    </citation>
    <scope>NUCLEOTIDE SEQUENCE [LARGE SCALE GENOMIC DNA]</scope>
    <source>
        <strain evidence="4">DOLZORAL124_49_17</strain>
    </source>
</reference>
<dbReference type="PRINTS" id="PR00455">
    <property type="entry name" value="HTHTETR"/>
</dbReference>
<gene>
    <name evidence="4" type="ORF">CSB45_04655</name>
</gene>
<dbReference type="PANTHER" id="PTHR43479:SF11">
    <property type="entry name" value="ACREF_ENVCD OPERON REPRESSOR-RELATED"/>
    <property type="match status" value="1"/>
</dbReference>
<organism evidence="4 5">
    <name type="scientific">candidate division KSB3 bacterium</name>
    <dbReference type="NCBI Taxonomy" id="2044937"/>
    <lineage>
        <taxon>Bacteria</taxon>
        <taxon>candidate division KSB3</taxon>
    </lineage>
</organism>
<accession>A0A2G6E928</accession>
<comment type="caution">
    <text evidence="4">The sequence shown here is derived from an EMBL/GenBank/DDBJ whole genome shotgun (WGS) entry which is preliminary data.</text>
</comment>
<dbReference type="Gene3D" id="1.10.357.10">
    <property type="entry name" value="Tetracycline Repressor, domain 2"/>
    <property type="match status" value="1"/>
</dbReference>
<dbReference type="PROSITE" id="PS01081">
    <property type="entry name" value="HTH_TETR_1"/>
    <property type="match status" value="1"/>
</dbReference>
<dbReference type="Pfam" id="PF00440">
    <property type="entry name" value="TetR_N"/>
    <property type="match status" value="1"/>
</dbReference>
<evidence type="ECO:0000313" key="4">
    <source>
        <dbReference type="EMBL" id="PID58362.1"/>
    </source>
</evidence>
<dbReference type="SUPFAM" id="SSF46689">
    <property type="entry name" value="Homeodomain-like"/>
    <property type="match status" value="1"/>
</dbReference>
<keyword evidence="1 2" id="KW-0238">DNA-binding</keyword>
<dbReference type="EMBL" id="PDPS01000023">
    <property type="protein sequence ID" value="PID58362.1"/>
    <property type="molecule type" value="Genomic_DNA"/>
</dbReference>
<proteinExistence type="predicted"/>
<dbReference type="InterPro" id="IPR023772">
    <property type="entry name" value="DNA-bd_HTH_TetR-type_CS"/>
</dbReference>
<sequence length="232" mass="26735">MRHCVQIKKEEIRQAILAAAKVEFLEKGYEKASLRTIAKKAKVTKGSIYTYFKNKDTLFTTLTAPAMDFFYQHMSDSYCDQSLKRSSTGLSKTLNHAKEDTRLHCAAILEDYETFQLLFFHSAGSSVEKCRETIIQLYARQSHRYYALLGERRPEFTTNVSEMFLHTLGACYIAMIEELLLHSPTEEELNAFVEQLSAFVHFGIENMLLHQGLKQQTNEQNRNATQVEQESL</sequence>
<feature type="domain" description="HTH tetR-type" evidence="3">
    <location>
        <begin position="10"/>
        <end position="70"/>
    </location>
</feature>
<evidence type="ECO:0000256" key="2">
    <source>
        <dbReference type="PROSITE-ProRule" id="PRU00335"/>
    </source>
</evidence>
<dbReference type="PANTHER" id="PTHR43479">
    <property type="entry name" value="ACREF/ENVCD OPERON REPRESSOR-RELATED"/>
    <property type="match status" value="1"/>
</dbReference>
<dbReference type="InterPro" id="IPR001647">
    <property type="entry name" value="HTH_TetR"/>
</dbReference>
<evidence type="ECO:0000259" key="3">
    <source>
        <dbReference type="PROSITE" id="PS50977"/>
    </source>
</evidence>
<protein>
    <recommendedName>
        <fullName evidence="3">HTH tetR-type domain-containing protein</fullName>
    </recommendedName>
</protein>
<dbReference type="Proteomes" id="UP000229740">
    <property type="component" value="Unassembled WGS sequence"/>
</dbReference>